<accession>A0A3P6SVS2</accession>
<name>A0A3P6SVS2_CYLGO</name>
<dbReference type="OrthoDB" id="5850775at2759"/>
<dbReference type="AlphaFoldDB" id="A0A3P6SVS2"/>
<sequence length="168" mass="18874">MRDDEIMQMLDHEGILSLNLKLQTCNDDKLERNEVEPDKPSKLLNEKTTVLQLKNKMREIIAARQRNPQLIARQKLIGDIEGTTRSYDGDLLLVHAIVPPGVACSATLSSPCGRYVAKLANAIVDFDTKWHLCGICGSTHDIALFAVNLQSNEKSAWVSYQKSRKVRE</sequence>
<protein>
    <submittedName>
        <fullName evidence="1">Uncharacterized protein</fullName>
    </submittedName>
</protein>
<evidence type="ECO:0000313" key="1">
    <source>
        <dbReference type="EMBL" id="VDK59074.1"/>
    </source>
</evidence>
<keyword evidence="2" id="KW-1185">Reference proteome</keyword>
<dbReference type="Proteomes" id="UP000271889">
    <property type="component" value="Unassembled WGS sequence"/>
</dbReference>
<reference evidence="1 2" key="1">
    <citation type="submission" date="2018-11" db="EMBL/GenBank/DDBJ databases">
        <authorList>
            <consortium name="Pathogen Informatics"/>
        </authorList>
    </citation>
    <scope>NUCLEOTIDE SEQUENCE [LARGE SCALE GENOMIC DNA]</scope>
</reference>
<proteinExistence type="predicted"/>
<dbReference type="EMBL" id="UYRV01012663">
    <property type="protein sequence ID" value="VDK59074.1"/>
    <property type="molecule type" value="Genomic_DNA"/>
</dbReference>
<evidence type="ECO:0000313" key="2">
    <source>
        <dbReference type="Proteomes" id="UP000271889"/>
    </source>
</evidence>
<organism evidence="1 2">
    <name type="scientific">Cylicostephanus goldi</name>
    <name type="common">Nematode worm</name>
    <dbReference type="NCBI Taxonomy" id="71465"/>
    <lineage>
        <taxon>Eukaryota</taxon>
        <taxon>Metazoa</taxon>
        <taxon>Ecdysozoa</taxon>
        <taxon>Nematoda</taxon>
        <taxon>Chromadorea</taxon>
        <taxon>Rhabditida</taxon>
        <taxon>Rhabditina</taxon>
        <taxon>Rhabditomorpha</taxon>
        <taxon>Strongyloidea</taxon>
        <taxon>Strongylidae</taxon>
        <taxon>Cylicostephanus</taxon>
    </lineage>
</organism>
<gene>
    <name evidence="1" type="ORF">CGOC_LOCUS4532</name>
</gene>